<organism evidence="1 2">
    <name type="scientific">Ensifer adhaerens</name>
    <name type="common">Sinorhizobium morelense</name>
    <dbReference type="NCBI Taxonomy" id="106592"/>
    <lineage>
        <taxon>Bacteria</taxon>
        <taxon>Pseudomonadati</taxon>
        <taxon>Pseudomonadota</taxon>
        <taxon>Alphaproteobacteria</taxon>
        <taxon>Hyphomicrobiales</taxon>
        <taxon>Rhizobiaceae</taxon>
        <taxon>Sinorhizobium/Ensifer group</taxon>
        <taxon>Ensifer</taxon>
    </lineage>
</organism>
<dbReference type="Proteomes" id="UP000823773">
    <property type="component" value="Unassembled WGS sequence"/>
</dbReference>
<reference evidence="1" key="1">
    <citation type="submission" date="2021-03" db="EMBL/GenBank/DDBJ databases">
        <title>Genomic Encyclopedia of Type Strains, Phase IV (KMG-IV): sequencing the most valuable type-strain genomes for metagenomic binning, comparative biology and taxonomic classification.</title>
        <authorList>
            <person name="Goeker M."/>
        </authorList>
    </citation>
    <scope>NUCLEOTIDE SEQUENCE</scope>
    <source>
        <strain evidence="1">DSM 18131</strain>
    </source>
</reference>
<comment type="caution">
    <text evidence="1">The sequence shown here is derived from an EMBL/GenBank/DDBJ whole genome shotgun (WGS) entry which is preliminary data.</text>
</comment>
<evidence type="ECO:0000313" key="1">
    <source>
        <dbReference type="EMBL" id="MBP1871910.1"/>
    </source>
</evidence>
<proteinExistence type="predicted"/>
<name>A0ACC5ST03_ENSAD</name>
<accession>A0ACC5ST03</accession>
<dbReference type="EMBL" id="JAGGJR010000002">
    <property type="protein sequence ID" value="MBP1871910.1"/>
    <property type="molecule type" value="Genomic_DNA"/>
</dbReference>
<evidence type="ECO:0000313" key="2">
    <source>
        <dbReference type="Proteomes" id="UP000823773"/>
    </source>
</evidence>
<gene>
    <name evidence="1" type="ORF">J2Z19_001622</name>
</gene>
<sequence>MNIEGLSLDHLRVFLAVVQEGSFSETARRFGRAQSAVSYTISTLERQLGVELFARSNYRLTLTDMGTALLPHAVEVVSQADRLKSHASALSGGLEPELSIAVDCFYPISSLALLLRDLHFAYPTVGVNVQVESLTAVAELVLSGSCSIGIVVTSPFIPPALQAYAFEGIQTLPVAGPDHPLARLDEPADDLTLSEHIQIVLTDRTELTKGRDFGVLSPNTWRVSDLGAKHEFLRAGLGWGTMPLHLVADDLACNRLKALATDSLPAPVDLLPVHVVHRADTILGPVAQWSIQRLRSKQSRLRRS</sequence>
<keyword evidence="1" id="KW-0238">DNA-binding</keyword>
<keyword evidence="2" id="KW-1185">Reference proteome</keyword>
<protein>
    <submittedName>
        <fullName evidence="1">DNA-binding transcriptional LysR family regulator</fullName>
    </submittedName>
</protein>